<reference evidence="1" key="1">
    <citation type="submission" date="2018-02" db="EMBL/GenBank/DDBJ databases">
        <title>Rhizophora mucronata_Transcriptome.</title>
        <authorList>
            <person name="Meera S.P."/>
            <person name="Sreeshan A."/>
            <person name="Augustine A."/>
        </authorList>
    </citation>
    <scope>NUCLEOTIDE SEQUENCE</scope>
    <source>
        <tissue evidence="1">Leaf</tissue>
    </source>
</reference>
<protein>
    <submittedName>
        <fullName evidence="1">Uncharacterized protein</fullName>
    </submittedName>
</protein>
<proteinExistence type="predicted"/>
<accession>A0A2P2Q3Z6</accession>
<organism evidence="1">
    <name type="scientific">Rhizophora mucronata</name>
    <name type="common">Asiatic mangrove</name>
    <dbReference type="NCBI Taxonomy" id="61149"/>
    <lineage>
        <taxon>Eukaryota</taxon>
        <taxon>Viridiplantae</taxon>
        <taxon>Streptophyta</taxon>
        <taxon>Embryophyta</taxon>
        <taxon>Tracheophyta</taxon>
        <taxon>Spermatophyta</taxon>
        <taxon>Magnoliopsida</taxon>
        <taxon>eudicotyledons</taxon>
        <taxon>Gunneridae</taxon>
        <taxon>Pentapetalae</taxon>
        <taxon>rosids</taxon>
        <taxon>fabids</taxon>
        <taxon>Malpighiales</taxon>
        <taxon>Rhizophoraceae</taxon>
        <taxon>Rhizophora</taxon>
    </lineage>
</organism>
<dbReference type="AlphaFoldDB" id="A0A2P2Q3Z6"/>
<evidence type="ECO:0000313" key="1">
    <source>
        <dbReference type="EMBL" id="MBX61710.1"/>
    </source>
</evidence>
<dbReference type="EMBL" id="GGEC01081226">
    <property type="protein sequence ID" value="MBX61710.1"/>
    <property type="molecule type" value="Transcribed_RNA"/>
</dbReference>
<sequence length="33" mass="3869">MLFIMSCSFSLPAVMILLGHFLFEQQYCLVSWL</sequence>
<name>A0A2P2Q3Z6_RHIMU</name>